<protein>
    <submittedName>
        <fullName evidence="2">Putative anthranilate N-benzoyltransferase protein 3</fullName>
        <ecNumber evidence="2">2.3.1.133</ecNumber>
    </submittedName>
</protein>
<evidence type="ECO:0000256" key="1">
    <source>
        <dbReference type="ARBA" id="ARBA00009861"/>
    </source>
</evidence>
<reference evidence="2" key="1">
    <citation type="submission" date="2019-08" db="EMBL/GenBank/DDBJ databases">
        <title>Reference gene set and small RNA set construction with multiple tissues from Davidia involucrata Baill.</title>
        <authorList>
            <person name="Yang H."/>
            <person name="Zhou C."/>
            <person name="Li G."/>
            <person name="Wang J."/>
            <person name="Gao P."/>
            <person name="Wang M."/>
            <person name="Wang R."/>
            <person name="Zhao Y."/>
        </authorList>
    </citation>
    <scope>NUCLEOTIDE SEQUENCE</scope>
    <source>
        <tissue evidence="2">Mixed with DoveR01_LX</tissue>
    </source>
</reference>
<accession>A0A5B7BXR7</accession>
<dbReference type="Pfam" id="PF02458">
    <property type="entry name" value="Transferase"/>
    <property type="match status" value="1"/>
</dbReference>
<proteinExistence type="inferred from homology"/>
<dbReference type="InterPro" id="IPR023213">
    <property type="entry name" value="CAT-like_dom_sf"/>
</dbReference>
<dbReference type="Gene3D" id="3.30.559.10">
    <property type="entry name" value="Chloramphenicol acetyltransferase-like domain"/>
    <property type="match status" value="1"/>
</dbReference>
<dbReference type="GO" id="GO:0047172">
    <property type="term" value="F:shikimate O-hydroxycinnamoyltransferase activity"/>
    <property type="evidence" value="ECO:0007669"/>
    <property type="project" value="UniProtKB-EC"/>
</dbReference>
<keyword evidence="2" id="KW-0012">Acyltransferase</keyword>
<dbReference type="EC" id="2.3.1.133" evidence="2"/>
<name>A0A5B7BXR7_DAVIN</name>
<dbReference type="PANTHER" id="PTHR31642:SF299">
    <property type="entry name" value="OS02G0653400 PROTEIN"/>
    <property type="match status" value="1"/>
</dbReference>
<evidence type="ECO:0000313" key="2">
    <source>
        <dbReference type="EMBL" id="MPA73600.1"/>
    </source>
</evidence>
<sequence length="371" mass="40817">MAMLNGSTAAAAANLIPRSRIEAVLSVSPLKVTDPRRSCQVSATDSGGSGIFWSCLHIIMYYEKASGEDSGWLVAGWMKESLGRALMEQPMLAGRLRRGGDDGGLEIVSNDSGVRLLEARIPKTLSEFLDLRKKKKEDAEAELVIWKDGDEQNPQFCPLFYVQVTNFECGGYSVGLSCSILLADTLVITSFLKRWANIHNNLVSKADMPKIPMFYAPHHKPNSCYPTNPFGSSKNHGQSMIFKIPNKSLMGNKTVALLCIEEAERKLGVEMASKFSLIVKESSENIKVEDCWKEEIVEKPSSFVNGLMSCASWDDLEASEVAFHEGNKPVHVSYWIYSVSGGLAMVIPSPDHDEAVSGVHIIVTIPNEKEI</sequence>
<keyword evidence="2" id="KW-0808">Transferase</keyword>
<dbReference type="AlphaFoldDB" id="A0A5B7BXR7"/>
<dbReference type="PANTHER" id="PTHR31642">
    <property type="entry name" value="TRICHOTHECENE 3-O-ACETYLTRANSFERASE"/>
    <property type="match status" value="1"/>
</dbReference>
<organism evidence="2">
    <name type="scientific">Davidia involucrata</name>
    <name type="common">Dove tree</name>
    <dbReference type="NCBI Taxonomy" id="16924"/>
    <lineage>
        <taxon>Eukaryota</taxon>
        <taxon>Viridiplantae</taxon>
        <taxon>Streptophyta</taxon>
        <taxon>Embryophyta</taxon>
        <taxon>Tracheophyta</taxon>
        <taxon>Spermatophyta</taxon>
        <taxon>Magnoliopsida</taxon>
        <taxon>eudicotyledons</taxon>
        <taxon>Gunneridae</taxon>
        <taxon>Pentapetalae</taxon>
        <taxon>asterids</taxon>
        <taxon>Cornales</taxon>
        <taxon>Nyssaceae</taxon>
        <taxon>Davidia</taxon>
    </lineage>
</organism>
<comment type="similarity">
    <text evidence="1">Belongs to the plant acyltransferase family.</text>
</comment>
<dbReference type="EMBL" id="GHES01043041">
    <property type="protein sequence ID" value="MPA73600.1"/>
    <property type="molecule type" value="Transcribed_RNA"/>
</dbReference>
<dbReference type="InterPro" id="IPR050317">
    <property type="entry name" value="Plant_Fungal_Acyltransferase"/>
</dbReference>
<gene>
    <name evidence="2" type="ORF">Din_043041</name>
</gene>